<evidence type="ECO:0000313" key="3">
    <source>
        <dbReference type="Proteomes" id="UP000663889"/>
    </source>
</evidence>
<dbReference type="AlphaFoldDB" id="A0A815VFH3"/>
<proteinExistence type="predicted"/>
<dbReference type="EMBL" id="CAJNOU010007746">
    <property type="protein sequence ID" value="CAF1529507.1"/>
    <property type="molecule type" value="Genomic_DNA"/>
</dbReference>
<evidence type="ECO:0000313" key="2">
    <source>
        <dbReference type="EMBL" id="CAF4164012.1"/>
    </source>
</evidence>
<name>A0A815VFH3_9BILA</name>
<gene>
    <name evidence="2" type="ORF">FNK824_LOCUS34336</name>
    <name evidence="1" type="ORF">SEV965_LOCUS37446</name>
</gene>
<dbReference type="Proteomes" id="UP000663889">
    <property type="component" value="Unassembled WGS sequence"/>
</dbReference>
<protein>
    <submittedName>
        <fullName evidence="1">Uncharacterized protein</fullName>
    </submittedName>
</protein>
<comment type="caution">
    <text evidence="1">The sequence shown here is derived from an EMBL/GenBank/DDBJ whole genome shotgun (WGS) entry which is preliminary data.</text>
</comment>
<accession>A0A815VFH3</accession>
<sequence length="191" mass="21842">MDKFTQILAYFATATLEVISRRQSISNINKLSFKLLDDYIINEESNISFGRNILDNSDCPSISSIVAKIFVNTLKNNLKLSEQTLEHLIQALNSNDKQTQILSAKSLYLARDKHDIHNDLLIELKDYVGDEVPDVSVYSTVVYAQSLAKLSSTEEPIMKCHLELLPKIYVFEDLQLDEENFTDIVNENVYF</sequence>
<dbReference type="EMBL" id="CAJOBE010013388">
    <property type="protein sequence ID" value="CAF4164012.1"/>
    <property type="molecule type" value="Genomic_DNA"/>
</dbReference>
<reference evidence="1" key="1">
    <citation type="submission" date="2021-02" db="EMBL/GenBank/DDBJ databases">
        <authorList>
            <person name="Nowell W R."/>
        </authorList>
    </citation>
    <scope>NUCLEOTIDE SEQUENCE</scope>
</reference>
<evidence type="ECO:0000313" key="1">
    <source>
        <dbReference type="EMBL" id="CAF1529507.1"/>
    </source>
</evidence>
<dbReference type="Proteomes" id="UP000663874">
    <property type="component" value="Unassembled WGS sequence"/>
</dbReference>
<organism evidence="1 3">
    <name type="scientific">Rotaria sordida</name>
    <dbReference type="NCBI Taxonomy" id="392033"/>
    <lineage>
        <taxon>Eukaryota</taxon>
        <taxon>Metazoa</taxon>
        <taxon>Spiralia</taxon>
        <taxon>Gnathifera</taxon>
        <taxon>Rotifera</taxon>
        <taxon>Eurotatoria</taxon>
        <taxon>Bdelloidea</taxon>
        <taxon>Philodinida</taxon>
        <taxon>Philodinidae</taxon>
        <taxon>Rotaria</taxon>
    </lineage>
</organism>